<keyword evidence="3" id="KW-0614">Plasmid</keyword>
<organism evidence="3">
    <name type="scientific">Pseudomonas fluorescens (strain SBW25)</name>
    <dbReference type="NCBI Taxonomy" id="216595"/>
    <lineage>
        <taxon>Bacteria</taxon>
        <taxon>Pseudomonadati</taxon>
        <taxon>Pseudomonadota</taxon>
        <taxon>Gammaproteobacteria</taxon>
        <taxon>Pseudomonadales</taxon>
        <taxon>Pseudomonadaceae</taxon>
        <taxon>Pseudomonas</taxon>
    </lineage>
</organism>
<feature type="region of interest" description="Disordered" evidence="1">
    <location>
        <begin position="309"/>
        <end position="337"/>
    </location>
</feature>
<dbReference type="PANTHER" id="PTHR33375:SF1">
    <property type="entry name" value="CHROMOSOME-PARTITIONING PROTEIN PARB-RELATED"/>
    <property type="match status" value="1"/>
</dbReference>
<dbReference type="EMBL" id="LN713927">
    <property type="protein sequence ID" value="CEK42570.1"/>
    <property type="molecule type" value="Genomic_DNA"/>
</dbReference>
<evidence type="ECO:0000259" key="2">
    <source>
        <dbReference type="Pfam" id="PF17762"/>
    </source>
</evidence>
<reference evidence="3" key="1">
    <citation type="submission" date="2014-12" db="EMBL/GenBank/DDBJ databases">
        <authorList>
            <person name="Hall J."/>
        </authorList>
    </citation>
    <scope>NUCLEOTIDE SEQUENCE [LARGE SCALE GENOMIC DNA]</scope>
    <source>
        <strain evidence="3">SBW25</strain>
        <plasmid evidence="3">pQBR55</plasmid>
    </source>
</reference>
<proteinExistence type="predicted"/>
<dbReference type="InterPro" id="IPR050336">
    <property type="entry name" value="Chromosome_partition/occlusion"/>
</dbReference>
<dbReference type="GO" id="GO:0007059">
    <property type="term" value="P:chromosome segregation"/>
    <property type="evidence" value="ECO:0007669"/>
    <property type="project" value="TreeGrafter"/>
</dbReference>
<protein>
    <submittedName>
        <fullName evidence="3">Predicted transcriptional regulators</fullName>
    </submittedName>
</protein>
<dbReference type="InterPro" id="IPR041468">
    <property type="entry name" value="HTH_ParB/Spo0J"/>
</dbReference>
<reference evidence="3" key="2">
    <citation type="submission" date="2015-06" db="EMBL/GenBank/DDBJ databases">
        <title>Environmentally co-occuring mercury resistance plasmids are genetically and phenotypically diverse and confer variable context-dependent fitness effects.</title>
        <authorList>
            <person name="Hall J.P.J."/>
            <person name="Harrison E."/>
            <person name="Lilley A.K."/>
            <person name="Paterson S."/>
            <person name="Spiers A.J."/>
            <person name="Brockhurst M.A."/>
        </authorList>
    </citation>
    <scope>NUCLEOTIDE SEQUENCE [LARGE SCALE GENOMIC DNA]</scope>
    <source>
        <strain evidence="3">SBW25</strain>
        <plasmid evidence="3">pQBR55</plasmid>
    </source>
</reference>
<dbReference type="Gene3D" id="1.10.10.2830">
    <property type="match status" value="1"/>
</dbReference>
<evidence type="ECO:0000313" key="3">
    <source>
        <dbReference type="EMBL" id="CEK42570.1"/>
    </source>
</evidence>
<feature type="domain" description="ParB/Spo0J HTH" evidence="2">
    <location>
        <begin position="137"/>
        <end position="230"/>
    </location>
</feature>
<dbReference type="SUPFAM" id="SSF109709">
    <property type="entry name" value="KorB DNA-binding domain-like"/>
    <property type="match status" value="1"/>
</dbReference>
<accession>A0A0G4E5T5</accession>
<dbReference type="AlphaFoldDB" id="A0A0G4E5T5"/>
<name>A0A0G4E5T5_PSEFS</name>
<evidence type="ECO:0000256" key="1">
    <source>
        <dbReference type="SAM" id="MobiDB-lite"/>
    </source>
</evidence>
<gene>
    <name evidence="3" type="ORF">PQBR55_0191</name>
</gene>
<sequence length="337" mass="37747">MSTNISSLKALAASISPKEGDADKTKIGAKRGDFYSFPLDLFEEQPGFNPRNYERPETKAHIEKLAKAYFDGKMVPPLTVKVIDGRLLVREGHCRRRAALLARERGAQILRLSCIEMKGDENEQDALLVTSQDSLHLTPIERARVYMRYINRGMTPDETGSFVNKSGKHVKEELELLELPTELQDLIEGDVVKPYLARKLFRTHGGAKAVAIVQAQLEIMEKELQLDEQHSLISTETTPKKPRRVTEKQFAAEMPLKIKKSFAQTMFNGFSTLKEHLKDAQPDAADGTIQVKLPGEVYAQLDTIIAEVEKLNAKKPTPEKGSDGEGNTDKTQQQYAD</sequence>
<dbReference type="GO" id="GO:0005694">
    <property type="term" value="C:chromosome"/>
    <property type="evidence" value="ECO:0007669"/>
    <property type="project" value="TreeGrafter"/>
</dbReference>
<dbReference type="RefSeq" id="WP_176456118.1">
    <property type="nucleotide sequence ID" value="NZ_LN713927.1"/>
</dbReference>
<dbReference type="Pfam" id="PF17762">
    <property type="entry name" value="HTH_ParB"/>
    <property type="match status" value="1"/>
</dbReference>
<geneLocation type="plasmid" evidence="3">
    <name>pQBR55</name>
</geneLocation>
<feature type="compositionally biased region" description="Basic and acidic residues" evidence="1">
    <location>
        <begin position="309"/>
        <end position="323"/>
    </location>
</feature>
<dbReference type="PANTHER" id="PTHR33375">
    <property type="entry name" value="CHROMOSOME-PARTITIONING PROTEIN PARB-RELATED"/>
    <property type="match status" value="1"/>
</dbReference>